<comment type="function">
    <text evidence="5">Modulates RecA activity.</text>
</comment>
<evidence type="ECO:0000256" key="4">
    <source>
        <dbReference type="ARBA" id="ARBA00022490"/>
    </source>
</evidence>
<dbReference type="InterPro" id="IPR053926">
    <property type="entry name" value="RecX_HTH_1st"/>
</dbReference>
<dbReference type="InterPro" id="IPR053925">
    <property type="entry name" value="RecX_HTH_3rd"/>
</dbReference>
<dbReference type="Pfam" id="PF02631">
    <property type="entry name" value="RecX_HTH2"/>
    <property type="match status" value="1"/>
</dbReference>
<organism evidence="10 11">
    <name type="scientific">Saccharopolyspora erythraea</name>
    <name type="common">Streptomyces erythraeus</name>
    <dbReference type="NCBI Taxonomy" id="1836"/>
    <lineage>
        <taxon>Bacteria</taxon>
        <taxon>Bacillati</taxon>
        <taxon>Actinomycetota</taxon>
        <taxon>Actinomycetes</taxon>
        <taxon>Pseudonocardiales</taxon>
        <taxon>Pseudonocardiaceae</taxon>
        <taxon>Saccharopolyspora</taxon>
    </lineage>
</organism>
<dbReference type="Pfam" id="PF21982">
    <property type="entry name" value="RecX_HTH1"/>
    <property type="match status" value="1"/>
</dbReference>
<evidence type="ECO:0000256" key="3">
    <source>
        <dbReference type="ARBA" id="ARBA00018111"/>
    </source>
</evidence>
<feature type="compositionally biased region" description="Low complexity" evidence="6">
    <location>
        <begin position="120"/>
        <end position="132"/>
    </location>
</feature>
<accession>A0ABP3MVR8</accession>
<proteinExistence type="inferred from homology"/>
<dbReference type="InterPro" id="IPR036388">
    <property type="entry name" value="WH-like_DNA-bd_sf"/>
</dbReference>
<sequence length="345" mass="36163">MSPATGGLDGDDTGGDTVAEGAAVDEVTAAGGPVAGRVPGVVTASALSAAGGGAAPGGRKRRRSAISAEAAEAANEESVSSADPDEPKRARGSQRSGSTQRSSLSQRSGSSRRSGRSRSSRASEQSAAYGESDSAEDSAASEHSDSPGRTGLPGRTGSPEQSASSKGSESPGRSESPEQVARDTVYRLLAARARSRSELRQALLRKEIDEDVADDVLQKFADAGLIDDAAFAETWVHARQRNKGLGRRALGFELRRKGVDETLVEAALSTMDEDVEVERARELVRRKLRSLGSADYTAKMRRLVGMLARKGYSEGLAYRVAKEELERSGSNSEDAAADGHPPDDF</sequence>
<keyword evidence="4 5" id="KW-0963">Cytoplasm</keyword>
<feature type="compositionally biased region" description="Low complexity" evidence="6">
    <location>
        <begin position="157"/>
        <end position="178"/>
    </location>
</feature>
<comment type="similarity">
    <text evidence="2 5">Belongs to the RecX family.</text>
</comment>
<comment type="subcellular location">
    <subcellularLocation>
        <location evidence="1 5">Cytoplasm</location>
    </subcellularLocation>
</comment>
<feature type="domain" description="RecX first three-helical" evidence="9">
    <location>
        <begin position="181"/>
        <end position="219"/>
    </location>
</feature>
<dbReference type="InterPro" id="IPR053924">
    <property type="entry name" value="RecX_HTH_2nd"/>
</dbReference>
<name>A0ABP3MVR8_SACER</name>
<evidence type="ECO:0000313" key="11">
    <source>
        <dbReference type="Proteomes" id="UP001500729"/>
    </source>
</evidence>
<dbReference type="PANTHER" id="PTHR33602:SF1">
    <property type="entry name" value="REGULATORY PROTEIN RECX FAMILY PROTEIN"/>
    <property type="match status" value="1"/>
</dbReference>
<keyword evidence="11" id="KW-1185">Reference proteome</keyword>
<feature type="region of interest" description="Disordered" evidence="6">
    <location>
        <begin position="1"/>
        <end position="21"/>
    </location>
</feature>
<dbReference type="InterPro" id="IPR003783">
    <property type="entry name" value="Regulatory_RecX"/>
</dbReference>
<evidence type="ECO:0000313" key="10">
    <source>
        <dbReference type="EMBL" id="GAA0526973.1"/>
    </source>
</evidence>
<feature type="region of interest" description="Disordered" evidence="6">
    <location>
        <begin position="324"/>
        <end position="345"/>
    </location>
</feature>
<evidence type="ECO:0000256" key="2">
    <source>
        <dbReference type="ARBA" id="ARBA00009695"/>
    </source>
</evidence>
<reference evidence="11" key="1">
    <citation type="journal article" date="2019" name="Int. J. Syst. Evol. Microbiol.">
        <title>The Global Catalogue of Microorganisms (GCM) 10K type strain sequencing project: providing services to taxonomists for standard genome sequencing and annotation.</title>
        <authorList>
            <consortium name="The Broad Institute Genomics Platform"/>
            <consortium name="The Broad Institute Genome Sequencing Center for Infectious Disease"/>
            <person name="Wu L."/>
            <person name="Ma J."/>
        </authorList>
    </citation>
    <scope>NUCLEOTIDE SEQUENCE [LARGE SCALE GENOMIC DNA]</scope>
    <source>
        <strain evidence="11">JCM 10303</strain>
    </source>
</reference>
<dbReference type="Proteomes" id="UP001500729">
    <property type="component" value="Unassembled WGS sequence"/>
</dbReference>
<feature type="domain" description="RecX third three-helical" evidence="8">
    <location>
        <begin position="274"/>
        <end position="320"/>
    </location>
</feature>
<feature type="compositionally biased region" description="Low complexity" evidence="6">
    <location>
        <begin position="93"/>
        <end position="112"/>
    </location>
</feature>
<evidence type="ECO:0000256" key="6">
    <source>
        <dbReference type="SAM" id="MobiDB-lite"/>
    </source>
</evidence>
<feature type="domain" description="RecX second three-helical" evidence="7">
    <location>
        <begin position="227"/>
        <end position="268"/>
    </location>
</feature>
<gene>
    <name evidence="5" type="primary">recX</name>
    <name evidence="10" type="ORF">GCM10009533_27890</name>
</gene>
<protein>
    <recommendedName>
        <fullName evidence="3 5">Regulatory protein RecX</fullName>
    </recommendedName>
</protein>
<dbReference type="PANTHER" id="PTHR33602">
    <property type="entry name" value="REGULATORY PROTEIN RECX FAMILY PROTEIN"/>
    <property type="match status" value="1"/>
</dbReference>
<dbReference type="Gene3D" id="1.10.10.10">
    <property type="entry name" value="Winged helix-like DNA-binding domain superfamily/Winged helix DNA-binding domain"/>
    <property type="match status" value="2"/>
</dbReference>
<dbReference type="EMBL" id="BAAAGS010000015">
    <property type="protein sequence ID" value="GAA0526973.1"/>
    <property type="molecule type" value="Genomic_DNA"/>
</dbReference>
<comment type="caution">
    <text evidence="10">The sequence shown here is derived from an EMBL/GenBank/DDBJ whole genome shotgun (WGS) entry which is preliminary data.</text>
</comment>
<evidence type="ECO:0000259" key="8">
    <source>
        <dbReference type="Pfam" id="PF21981"/>
    </source>
</evidence>
<feature type="compositionally biased region" description="Low complexity" evidence="6">
    <location>
        <begin position="65"/>
        <end position="82"/>
    </location>
</feature>
<evidence type="ECO:0000256" key="5">
    <source>
        <dbReference type="HAMAP-Rule" id="MF_01114"/>
    </source>
</evidence>
<evidence type="ECO:0000256" key="1">
    <source>
        <dbReference type="ARBA" id="ARBA00004496"/>
    </source>
</evidence>
<evidence type="ECO:0000259" key="7">
    <source>
        <dbReference type="Pfam" id="PF02631"/>
    </source>
</evidence>
<evidence type="ECO:0000259" key="9">
    <source>
        <dbReference type="Pfam" id="PF21982"/>
    </source>
</evidence>
<feature type="region of interest" description="Disordered" evidence="6">
    <location>
        <begin position="48"/>
        <end position="181"/>
    </location>
</feature>
<dbReference type="Pfam" id="PF21981">
    <property type="entry name" value="RecX_HTH3"/>
    <property type="match status" value="1"/>
</dbReference>
<dbReference type="HAMAP" id="MF_01114">
    <property type="entry name" value="RecX"/>
    <property type="match status" value="1"/>
</dbReference>